<organism evidence="3 4">
    <name type="scientific">Phlebiopsis gigantea (strain 11061_1 CR5-6)</name>
    <name type="common">White-rot fungus</name>
    <name type="synonym">Peniophora gigantea</name>
    <dbReference type="NCBI Taxonomy" id="745531"/>
    <lineage>
        <taxon>Eukaryota</taxon>
        <taxon>Fungi</taxon>
        <taxon>Dikarya</taxon>
        <taxon>Basidiomycota</taxon>
        <taxon>Agaricomycotina</taxon>
        <taxon>Agaricomycetes</taxon>
        <taxon>Polyporales</taxon>
        <taxon>Phanerochaetaceae</taxon>
        <taxon>Phlebiopsis</taxon>
    </lineage>
</organism>
<dbReference type="InterPro" id="IPR048536">
    <property type="entry name" value="Rrn6_K-rich"/>
</dbReference>
<evidence type="ECO:0000259" key="2">
    <source>
        <dbReference type="Pfam" id="PF20639"/>
    </source>
</evidence>
<dbReference type="EMBL" id="KN840440">
    <property type="protein sequence ID" value="KIP12300.1"/>
    <property type="molecule type" value="Genomic_DNA"/>
</dbReference>
<sequence length="815" mass="90183">MALVLGLLCMVKQSSVPHQAEQGANFLRTHYPDVDIVSDLIRDELAENARLASQLQDFDPYLGSLLTPVISSGRSGRQVAFLAFPMGPTGAGLNISPIGHSKKDLTTFKPLASPVRTFETPIQQIIARQPQSSRSECVIAVRTAGSTKLLEVKPRAATLHGIITTELAAFTRSNFGDRPLMDMAFCDMHHSTLLCVNDHGNVFTCKLEESYPTQAVYVQTEPDLDLYFSRLACLPESNTPLLLSAKRLRMLDLRISSSIVTLATASSPKTVFTCVEGPSVDNLIRLASTEELTWIDPRFALRPVFGVKHTRAWDRTLRIHNLTLSDSTLTFLTSAKNALITVYDVSAGKDGFRHLNSLPHVLPSTSPIGGMRVGQVIFRHPNDADTSTAVLLQMNDRGSIHRIDFGLREPGRITGRTHEWTQEVFDLERAMATSSTDVKAFDSMTYTEVDAEPIYQRIFVADEQKPVIEDPAVFYDTLDAMPTFWRNLDSPVEQVLTTFDIAFRSGDEPSDPSRADFLTGSSLSSVRGYRALAQDRIPRDQISKPSPWHHNWTSSLVRFVPDMSESVQDTQSSLKRYDLLTDDYRPGPSIRAETESRQELNVDLFLSADVYAPHAIAHEEPGQHLDDDAFETMSRATEAMSIGIPEPPAVQFSFLRPVPQDHYHRARDVESKKMECPLGVRLLLGEWEIGADPEAYQYRDPYDNAEPLTAVPPWGARHKADKAPRTETKSQPVRMPPVIATAPMAPPPVASQPVRPRPVAPSQGAHVPLMGSQPLSSSQPSQETPFPSTQVLPGPFGGRPAPVKKKPTKKRMGGF</sequence>
<dbReference type="GO" id="GO:0070860">
    <property type="term" value="C:RNA polymerase I core factor complex"/>
    <property type="evidence" value="ECO:0007669"/>
    <property type="project" value="TreeGrafter"/>
</dbReference>
<reference evidence="3 4" key="1">
    <citation type="journal article" date="2014" name="PLoS Genet.">
        <title>Analysis of the Phlebiopsis gigantea genome, transcriptome and secretome provides insight into its pioneer colonization strategies of wood.</title>
        <authorList>
            <person name="Hori C."/>
            <person name="Ishida T."/>
            <person name="Igarashi K."/>
            <person name="Samejima M."/>
            <person name="Suzuki H."/>
            <person name="Master E."/>
            <person name="Ferreira P."/>
            <person name="Ruiz-Duenas F.J."/>
            <person name="Held B."/>
            <person name="Canessa P."/>
            <person name="Larrondo L.F."/>
            <person name="Schmoll M."/>
            <person name="Druzhinina I.S."/>
            <person name="Kubicek C.P."/>
            <person name="Gaskell J.A."/>
            <person name="Kersten P."/>
            <person name="St John F."/>
            <person name="Glasner J."/>
            <person name="Sabat G."/>
            <person name="Splinter BonDurant S."/>
            <person name="Syed K."/>
            <person name="Yadav J."/>
            <person name="Mgbeahuruike A.C."/>
            <person name="Kovalchuk A."/>
            <person name="Asiegbu F.O."/>
            <person name="Lackner G."/>
            <person name="Hoffmeister D."/>
            <person name="Rencoret J."/>
            <person name="Gutierrez A."/>
            <person name="Sun H."/>
            <person name="Lindquist E."/>
            <person name="Barry K."/>
            <person name="Riley R."/>
            <person name="Grigoriev I.V."/>
            <person name="Henrissat B."/>
            <person name="Kues U."/>
            <person name="Berka R.M."/>
            <person name="Martinez A.T."/>
            <person name="Covert S.F."/>
            <person name="Blanchette R.A."/>
            <person name="Cullen D."/>
        </authorList>
    </citation>
    <scope>NUCLEOTIDE SEQUENCE [LARGE SCALE GENOMIC DNA]</scope>
    <source>
        <strain evidence="3 4">11061_1 CR5-6</strain>
    </source>
</reference>
<accession>A0A0C3SFL6</accession>
<protein>
    <recommendedName>
        <fullName evidence="2">RRN6 K-rich C-terminal domain-containing protein</fullName>
    </recommendedName>
</protein>
<feature type="domain" description="RRN6 K-rich C-terminal" evidence="2">
    <location>
        <begin position="683"/>
        <end position="815"/>
    </location>
</feature>
<dbReference type="PANTHER" id="PTHR28221:SF2">
    <property type="entry name" value="RNA POLYMERASE I-SPECIFIC TRANSCRIPTION INITIATION FACTOR RRN6"/>
    <property type="match status" value="1"/>
</dbReference>
<dbReference type="Proteomes" id="UP000053257">
    <property type="component" value="Unassembled WGS sequence"/>
</dbReference>
<feature type="compositionally biased region" description="Pro residues" evidence="1">
    <location>
        <begin position="744"/>
        <end position="759"/>
    </location>
</feature>
<name>A0A0C3SFL6_PHLG1</name>
<dbReference type="AlphaFoldDB" id="A0A0C3SFL6"/>
<feature type="compositionally biased region" description="Basic residues" evidence="1">
    <location>
        <begin position="802"/>
        <end position="815"/>
    </location>
</feature>
<evidence type="ECO:0000313" key="4">
    <source>
        <dbReference type="Proteomes" id="UP000053257"/>
    </source>
</evidence>
<dbReference type="InterPro" id="IPR019350">
    <property type="entry name" value="RNA_pol_I-sp_TIF_RRN6-like"/>
</dbReference>
<dbReference type="GO" id="GO:0001163">
    <property type="term" value="F:RNA polymerase I transcription regulatory region sequence-specific DNA binding"/>
    <property type="evidence" value="ECO:0007669"/>
    <property type="project" value="TreeGrafter"/>
</dbReference>
<gene>
    <name evidence="3" type="ORF">PHLGIDRAFT_113776</name>
</gene>
<dbReference type="HOGENOM" id="CLU_007284_0_0_1"/>
<dbReference type="OrthoDB" id="2382881at2759"/>
<evidence type="ECO:0000313" key="3">
    <source>
        <dbReference type="EMBL" id="KIP12300.1"/>
    </source>
</evidence>
<proteinExistence type="predicted"/>
<dbReference type="GO" id="GO:0001179">
    <property type="term" value="F:RNA polymerase I general transcription initiation factor binding"/>
    <property type="evidence" value="ECO:0007669"/>
    <property type="project" value="TreeGrafter"/>
</dbReference>
<keyword evidence="4" id="KW-1185">Reference proteome</keyword>
<dbReference type="GO" id="GO:0042790">
    <property type="term" value="P:nucleolar large rRNA transcription by RNA polymerase I"/>
    <property type="evidence" value="ECO:0007669"/>
    <property type="project" value="TreeGrafter"/>
</dbReference>
<dbReference type="STRING" id="745531.A0A0C3SFL6"/>
<dbReference type="Pfam" id="PF20639">
    <property type="entry name" value="Rrn6_K-rich"/>
    <property type="match status" value="1"/>
</dbReference>
<evidence type="ECO:0000256" key="1">
    <source>
        <dbReference type="SAM" id="MobiDB-lite"/>
    </source>
</evidence>
<feature type="region of interest" description="Disordered" evidence="1">
    <location>
        <begin position="709"/>
        <end position="815"/>
    </location>
</feature>
<feature type="compositionally biased region" description="Low complexity" evidence="1">
    <location>
        <begin position="772"/>
        <end position="782"/>
    </location>
</feature>
<dbReference type="PANTHER" id="PTHR28221">
    <property type="entry name" value="RNA POLYMERASE I-SPECIFIC TRANSCRIPTION INITIATION FACTOR RRN6"/>
    <property type="match status" value="1"/>
</dbReference>